<dbReference type="Gene3D" id="3.40.250.10">
    <property type="entry name" value="Rhodanese-like domain"/>
    <property type="match status" value="1"/>
</dbReference>
<dbReference type="SMART" id="SM00450">
    <property type="entry name" value="RHOD"/>
    <property type="match status" value="1"/>
</dbReference>
<evidence type="ECO:0000259" key="1">
    <source>
        <dbReference type="PROSITE" id="PS50206"/>
    </source>
</evidence>
<dbReference type="PROSITE" id="PS50206">
    <property type="entry name" value="RHODANESE_3"/>
    <property type="match status" value="1"/>
</dbReference>
<evidence type="ECO:0000313" key="2">
    <source>
        <dbReference type="EMBL" id="SFF27762.1"/>
    </source>
</evidence>
<dbReference type="Pfam" id="PF00581">
    <property type="entry name" value="Rhodanese"/>
    <property type="match status" value="1"/>
</dbReference>
<dbReference type="CDD" id="cd00158">
    <property type="entry name" value="RHOD"/>
    <property type="match status" value="1"/>
</dbReference>
<dbReference type="OrthoDB" id="9800872at2"/>
<sequence>MELSKIIREKLGTIVDVRSYDEFMGGHVAGSFNIPLNEIPHRMHEIQELKAPLILCCASGNRSGQAQVFLTAHGVECYNGGSWLDVNYLQSQSE</sequence>
<reference evidence="3" key="1">
    <citation type="submission" date="2016-10" db="EMBL/GenBank/DDBJ databases">
        <authorList>
            <person name="Varghese N."/>
            <person name="Submissions S."/>
        </authorList>
    </citation>
    <scope>NUCLEOTIDE SEQUENCE [LARGE SCALE GENOMIC DNA]</scope>
    <source>
        <strain evidence="3">CGMCC 1.9227</strain>
    </source>
</reference>
<dbReference type="AlphaFoldDB" id="A0A1I2HDM0"/>
<dbReference type="InterPro" id="IPR001763">
    <property type="entry name" value="Rhodanese-like_dom"/>
</dbReference>
<feature type="domain" description="Rhodanese" evidence="1">
    <location>
        <begin position="13"/>
        <end position="92"/>
    </location>
</feature>
<dbReference type="GO" id="GO:0016740">
    <property type="term" value="F:transferase activity"/>
    <property type="evidence" value="ECO:0007669"/>
    <property type="project" value="UniProtKB-KW"/>
</dbReference>
<accession>A0A1I2HDM0</accession>
<dbReference type="Proteomes" id="UP000198596">
    <property type="component" value="Unassembled WGS sequence"/>
</dbReference>
<dbReference type="PANTHER" id="PTHR43031:SF7">
    <property type="entry name" value="NITRIC OXIDE REDUCTASE FLRD-NAD(+) REDUCTASE"/>
    <property type="match status" value="1"/>
</dbReference>
<dbReference type="InterPro" id="IPR050229">
    <property type="entry name" value="GlpE_sulfurtransferase"/>
</dbReference>
<proteinExistence type="predicted"/>
<keyword evidence="3" id="KW-1185">Reference proteome</keyword>
<evidence type="ECO:0000313" key="3">
    <source>
        <dbReference type="Proteomes" id="UP000198596"/>
    </source>
</evidence>
<protein>
    <submittedName>
        <fullName evidence="2">Rhodanese-related sulfurtransferase</fullName>
    </submittedName>
</protein>
<keyword evidence="2" id="KW-0808">Transferase</keyword>
<gene>
    <name evidence="2" type="ORF">SAMN04488131_11391</name>
</gene>
<organism evidence="2 3">
    <name type="scientific">Flavobacterium xueshanense</name>
    <dbReference type="NCBI Taxonomy" id="935223"/>
    <lineage>
        <taxon>Bacteria</taxon>
        <taxon>Pseudomonadati</taxon>
        <taxon>Bacteroidota</taxon>
        <taxon>Flavobacteriia</taxon>
        <taxon>Flavobacteriales</taxon>
        <taxon>Flavobacteriaceae</taxon>
        <taxon>Flavobacterium</taxon>
    </lineage>
</organism>
<dbReference type="InterPro" id="IPR036873">
    <property type="entry name" value="Rhodanese-like_dom_sf"/>
</dbReference>
<name>A0A1I2HDM0_9FLAO</name>
<dbReference type="PANTHER" id="PTHR43031">
    <property type="entry name" value="FAD-DEPENDENT OXIDOREDUCTASE"/>
    <property type="match status" value="1"/>
</dbReference>
<dbReference type="STRING" id="935223.SAMN04488131_11391"/>
<dbReference type="SUPFAM" id="SSF52821">
    <property type="entry name" value="Rhodanese/Cell cycle control phosphatase"/>
    <property type="match status" value="1"/>
</dbReference>
<dbReference type="EMBL" id="FONQ01000013">
    <property type="protein sequence ID" value="SFF27762.1"/>
    <property type="molecule type" value="Genomic_DNA"/>
</dbReference>
<dbReference type="RefSeq" id="WP_091206933.1">
    <property type="nucleotide sequence ID" value="NZ_FONQ01000013.1"/>
</dbReference>